<dbReference type="AlphaFoldDB" id="A0A6J4QL79"/>
<dbReference type="PANTHER" id="PTHR24220">
    <property type="entry name" value="IMPORT ATP-BINDING PROTEIN"/>
    <property type="match status" value="1"/>
</dbReference>
<dbReference type="GO" id="GO:0005886">
    <property type="term" value="C:plasma membrane"/>
    <property type="evidence" value="ECO:0007669"/>
    <property type="project" value="TreeGrafter"/>
</dbReference>
<dbReference type="PROSITE" id="PS50893">
    <property type="entry name" value="ABC_TRANSPORTER_2"/>
    <property type="match status" value="1"/>
</dbReference>
<dbReference type="GO" id="GO:0022857">
    <property type="term" value="F:transmembrane transporter activity"/>
    <property type="evidence" value="ECO:0007669"/>
    <property type="project" value="TreeGrafter"/>
</dbReference>
<dbReference type="InterPro" id="IPR003439">
    <property type="entry name" value="ABC_transporter-like_ATP-bd"/>
</dbReference>
<proteinExistence type="predicted"/>
<dbReference type="SMART" id="SM00382">
    <property type="entry name" value="AAA"/>
    <property type="match status" value="1"/>
</dbReference>
<dbReference type="Gene3D" id="3.40.50.300">
    <property type="entry name" value="P-loop containing nucleotide triphosphate hydrolases"/>
    <property type="match status" value="1"/>
</dbReference>
<dbReference type="GO" id="GO:0098796">
    <property type="term" value="C:membrane protein complex"/>
    <property type="evidence" value="ECO:0007669"/>
    <property type="project" value="UniProtKB-ARBA"/>
</dbReference>
<dbReference type="FunFam" id="3.40.50.300:FF:000032">
    <property type="entry name" value="Export ABC transporter ATP-binding protein"/>
    <property type="match status" value="1"/>
</dbReference>
<evidence type="ECO:0000256" key="1">
    <source>
        <dbReference type="ARBA" id="ARBA00022448"/>
    </source>
</evidence>
<dbReference type="InterPro" id="IPR017911">
    <property type="entry name" value="MacB-like_ATP-bd"/>
</dbReference>
<dbReference type="InterPro" id="IPR017871">
    <property type="entry name" value="ABC_transporter-like_CS"/>
</dbReference>
<dbReference type="InterPro" id="IPR003593">
    <property type="entry name" value="AAA+_ATPase"/>
</dbReference>
<gene>
    <name evidence="5" type="ORF">AVDCRST_MAG02-605</name>
</gene>
<sequence>METLEDRQGREAQIAQEAISVRDLTKIYGEGEGRVEALAGVSLKVQREEWISIVGPSGSGKSTLMNLLGLLDRPTSGSYVLDGREVSGLKGGEVTRARRDTIGFVFQSYNLLPRESTLKNVELPMVYAGVRGAERKSRAMEALERVGLSNRASHKPPELSGGQKQRVAIARALVNSPAIVLADEPTGNLDTKSGEGILELFGELKAEGTTLIMVTHDTDVAERAERIVEVRDGLIVADDRTHDGNKTDEKTGVAS</sequence>
<evidence type="ECO:0000256" key="2">
    <source>
        <dbReference type="ARBA" id="ARBA00022741"/>
    </source>
</evidence>
<organism evidence="5">
    <name type="scientific">uncultured Rubrobacteraceae bacterium</name>
    <dbReference type="NCBI Taxonomy" id="349277"/>
    <lineage>
        <taxon>Bacteria</taxon>
        <taxon>Bacillati</taxon>
        <taxon>Actinomycetota</taxon>
        <taxon>Rubrobacteria</taxon>
        <taxon>Rubrobacterales</taxon>
        <taxon>Rubrobacteraceae</taxon>
        <taxon>environmental samples</taxon>
    </lineage>
</organism>
<dbReference type="GO" id="GO:0016887">
    <property type="term" value="F:ATP hydrolysis activity"/>
    <property type="evidence" value="ECO:0007669"/>
    <property type="project" value="InterPro"/>
</dbReference>
<evidence type="ECO:0000256" key="3">
    <source>
        <dbReference type="ARBA" id="ARBA00022840"/>
    </source>
</evidence>
<keyword evidence="2" id="KW-0547">Nucleotide-binding</keyword>
<dbReference type="CDD" id="cd03255">
    <property type="entry name" value="ABC_MJ0796_LolCDE_FtsE"/>
    <property type="match status" value="1"/>
</dbReference>
<feature type="domain" description="ABC transporter" evidence="4">
    <location>
        <begin position="19"/>
        <end position="255"/>
    </location>
</feature>
<dbReference type="EMBL" id="CADCVH010000020">
    <property type="protein sequence ID" value="CAA9448106.1"/>
    <property type="molecule type" value="Genomic_DNA"/>
</dbReference>
<name>A0A6J4QL79_9ACTN</name>
<protein>
    <submittedName>
        <fullName evidence="5">ABC-type antimicrobial peptide transport system, ATPase component</fullName>
    </submittedName>
</protein>
<dbReference type="Pfam" id="PF00005">
    <property type="entry name" value="ABC_tran"/>
    <property type="match status" value="1"/>
</dbReference>
<dbReference type="GO" id="GO:0005524">
    <property type="term" value="F:ATP binding"/>
    <property type="evidence" value="ECO:0007669"/>
    <property type="project" value="UniProtKB-KW"/>
</dbReference>
<dbReference type="InterPro" id="IPR015854">
    <property type="entry name" value="ABC_transpr_LolD-like"/>
</dbReference>
<dbReference type="SUPFAM" id="SSF52540">
    <property type="entry name" value="P-loop containing nucleoside triphosphate hydrolases"/>
    <property type="match status" value="1"/>
</dbReference>
<dbReference type="PROSITE" id="PS00211">
    <property type="entry name" value="ABC_TRANSPORTER_1"/>
    <property type="match status" value="1"/>
</dbReference>
<evidence type="ECO:0000259" key="4">
    <source>
        <dbReference type="PROSITE" id="PS50893"/>
    </source>
</evidence>
<reference evidence="5" key="1">
    <citation type="submission" date="2020-02" db="EMBL/GenBank/DDBJ databases">
        <authorList>
            <person name="Meier V. D."/>
        </authorList>
    </citation>
    <scope>NUCLEOTIDE SEQUENCE</scope>
    <source>
        <strain evidence="5">AVDCRST_MAG02</strain>
    </source>
</reference>
<keyword evidence="1" id="KW-0813">Transport</keyword>
<dbReference type="InterPro" id="IPR027417">
    <property type="entry name" value="P-loop_NTPase"/>
</dbReference>
<keyword evidence="3" id="KW-0067">ATP-binding</keyword>
<evidence type="ECO:0000313" key="5">
    <source>
        <dbReference type="EMBL" id="CAA9448106.1"/>
    </source>
</evidence>
<dbReference type="PANTHER" id="PTHR24220:SF86">
    <property type="entry name" value="ABC TRANSPORTER ABCH.1"/>
    <property type="match status" value="1"/>
</dbReference>
<accession>A0A6J4QL79</accession>